<dbReference type="NCBIfam" id="TIGR03359">
    <property type="entry name" value="VI_chp_6"/>
    <property type="match status" value="1"/>
</dbReference>
<evidence type="ECO:0000313" key="1">
    <source>
        <dbReference type="EMBL" id="QTD50969.1"/>
    </source>
</evidence>
<dbReference type="EMBL" id="CP071793">
    <property type="protein sequence ID" value="QTD50969.1"/>
    <property type="molecule type" value="Genomic_DNA"/>
</dbReference>
<gene>
    <name evidence="1" type="primary">tssF</name>
    <name evidence="1" type="ORF">J3U87_00740</name>
</gene>
<dbReference type="Proteomes" id="UP000663929">
    <property type="component" value="Chromosome"/>
</dbReference>
<keyword evidence="2" id="KW-1185">Reference proteome</keyword>
<dbReference type="PIRSF" id="PIRSF028304">
    <property type="entry name" value="UCP028304"/>
    <property type="match status" value="1"/>
</dbReference>
<dbReference type="KEGG" id="scor:J3U87_00740"/>
<proteinExistence type="predicted"/>
<dbReference type="RefSeq" id="WP_237381105.1">
    <property type="nucleotide sequence ID" value="NZ_CP071793.1"/>
</dbReference>
<dbReference type="PANTHER" id="PTHR35370">
    <property type="entry name" value="CYTOPLASMIC PROTEIN-RELATED-RELATED"/>
    <property type="match status" value="1"/>
</dbReference>
<organism evidence="1 2">
    <name type="scientific">Sulfidibacter corallicola</name>
    <dbReference type="NCBI Taxonomy" id="2818388"/>
    <lineage>
        <taxon>Bacteria</taxon>
        <taxon>Pseudomonadati</taxon>
        <taxon>Acidobacteriota</taxon>
        <taxon>Holophagae</taxon>
        <taxon>Acanthopleuribacterales</taxon>
        <taxon>Acanthopleuribacteraceae</taxon>
        <taxon>Sulfidibacter</taxon>
    </lineage>
</organism>
<evidence type="ECO:0000313" key="2">
    <source>
        <dbReference type="Proteomes" id="UP000663929"/>
    </source>
</evidence>
<dbReference type="AlphaFoldDB" id="A0A8A4TLV9"/>
<name>A0A8A4TLV9_SULCO</name>
<dbReference type="Pfam" id="PF05947">
    <property type="entry name" value="T6SS_TssF"/>
    <property type="match status" value="1"/>
</dbReference>
<sequence length="598" mass="66721">MNHSETFSRYLSELTYLRRMGQHFAKRHPKVAARLQLAPNDCADPHVERLLEGFALLSSRLQDRIDSGYTHIAESFLEVLYPQWVVPVPAMSVAKFDFLDPDLVLTSAYHLPRHTPLAAESSRGLRCRFRTAADLDLWPIDVVSATFVAPDHLDLPRVPSGVATVLKLTLEATASTLDEMDVANLRFYVDGDRATVPALLDALFGGVRGLALIPDGDPARARMLGPAHLKPWGLDDAHALLPYPETARPGFRLLQEYFHFPQKFRFFEIDGLSGHGAVGRLDLAILLTEHPNELTIDRHTFRLGAVPIINLFPMASDPIRIDDTQLEYPLLPDACARRTTEIYRIQHVSDAPADPTSGTIPPYYGYRHFSADDDHPCFWKARRRTSFQDDIPGTDMMLSLVDAHGGTTRPNTRLIFAHMLCTNRGLAAELPSGAMLQLECASPLAQAHLLVKPTLPVDPVRHQAALWQLVANLSLDHLALDGPAGLAALQETLFLFAPRDNADAARQIRGLRGLKCRPQFHHLNSQDRRGFCRGLEITLTVDDSSFSGSGFYRLGAVLDRFFATQTTINSFTRLIIQREGRQGVWWHWPPRCGDLALA</sequence>
<dbReference type="PANTHER" id="PTHR35370:SF1">
    <property type="entry name" value="TYPE VI SECRETION SYSTEM COMPONENT TSSF1"/>
    <property type="match status" value="1"/>
</dbReference>
<protein>
    <submittedName>
        <fullName evidence="1">Type VI secretion system baseplate subunit TssF</fullName>
    </submittedName>
</protein>
<accession>A0A8A4TLV9</accession>
<dbReference type="InterPro" id="IPR010272">
    <property type="entry name" value="T6SS_TssF"/>
</dbReference>
<reference evidence="1" key="1">
    <citation type="submission" date="2021-03" db="EMBL/GenBank/DDBJ databases">
        <title>Acanthopleuribacteraceae sp. M133.</title>
        <authorList>
            <person name="Wang G."/>
        </authorList>
    </citation>
    <scope>NUCLEOTIDE SEQUENCE</scope>
    <source>
        <strain evidence="1">M133</strain>
    </source>
</reference>